<keyword evidence="3" id="KW-1185">Reference proteome</keyword>
<dbReference type="Pfam" id="PF06985">
    <property type="entry name" value="HET"/>
    <property type="match status" value="1"/>
</dbReference>
<dbReference type="STRING" id="1149755.A0A2J6RLW6"/>
<feature type="domain" description="Heterokaryon incompatibility" evidence="1">
    <location>
        <begin position="52"/>
        <end position="192"/>
    </location>
</feature>
<sequence length="192" mass="22303">MSAPGEGFPYSPLDQESREIRILVLDPGTSGSRISFHLKTASFKNERHFLEYEALSYEWGDSTRDKQIFIRDHAIEVRENLWYALDALRLPNEPRFLWIDAICINQNDISERNHQVQQMADIYSQASRVLVWLGTATPQSRLAMSHLRKLSALLYDKPKPSVGQMARSPQKWAALLNLLEKSYWSRVWIVQE</sequence>
<evidence type="ECO:0000313" key="2">
    <source>
        <dbReference type="EMBL" id="PMD39497.1"/>
    </source>
</evidence>
<protein>
    <submittedName>
        <fullName evidence="2">HET-domain-containing protein</fullName>
    </submittedName>
</protein>
<gene>
    <name evidence="2" type="ORF">L207DRAFT_428422</name>
</gene>
<dbReference type="Proteomes" id="UP000235786">
    <property type="component" value="Unassembled WGS sequence"/>
</dbReference>
<dbReference type="PANTHER" id="PTHR24148">
    <property type="entry name" value="ANKYRIN REPEAT DOMAIN-CONTAINING PROTEIN 39 HOMOLOG-RELATED"/>
    <property type="match status" value="1"/>
</dbReference>
<proteinExistence type="predicted"/>
<dbReference type="InterPro" id="IPR052895">
    <property type="entry name" value="HetReg/Transcr_Mod"/>
</dbReference>
<reference evidence="2 3" key="1">
    <citation type="submission" date="2016-04" db="EMBL/GenBank/DDBJ databases">
        <title>A degradative enzymes factory behind the ericoid mycorrhizal symbiosis.</title>
        <authorList>
            <consortium name="DOE Joint Genome Institute"/>
            <person name="Martino E."/>
            <person name="Morin E."/>
            <person name="Grelet G."/>
            <person name="Kuo A."/>
            <person name="Kohler A."/>
            <person name="Daghino S."/>
            <person name="Barry K."/>
            <person name="Choi C."/>
            <person name="Cichocki N."/>
            <person name="Clum A."/>
            <person name="Copeland A."/>
            <person name="Hainaut M."/>
            <person name="Haridas S."/>
            <person name="Labutti K."/>
            <person name="Lindquist E."/>
            <person name="Lipzen A."/>
            <person name="Khouja H.-R."/>
            <person name="Murat C."/>
            <person name="Ohm R."/>
            <person name="Olson A."/>
            <person name="Spatafora J."/>
            <person name="Veneault-Fourrey C."/>
            <person name="Henrissat B."/>
            <person name="Grigoriev I."/>
            <person name="Martin F."/>
            <person name="Perotto S."/>
        </authorList>
    </citation>
    <scope>NUCLEOTIDE SEQUENCE [LARGE SCALE GENOMIC DNA]</scope>
    <source>
        <strain evidence="2 3">F</strain>
    </source>
</reference>
<name>A0A2J6RLW6_HYAVF</name>
<accession>A0A2J6RLW6</accession>
<dbReference type="InterPro" id="IPR010730">
    <property type="entry name" value="HET"/>
</dbReference>
<dbReference type="AlphaFoldDB" id="A0A2J6RLW6"/>
<dbReference type="OrthoDB" id="3598674at2759"/>
<evidence type="ECO:0000259" key="1">
    <source>
        <dbReference type="Pfam" id="PF06985"/>
    </source>
</evidence>
<dbReference type="EMBL" id="KZ613946">
    <property type="protein sequence ID" value="PMD39497.1"/>
    <property type="molecule type" value="Genomic_DNA"/>
</dbReference>
<organism evidence="2 3">
    <name type="scientific">Hyaloscypha variabilis (strain UAMH 11265 / GT02V1 / F)</name>
    <name type="common">Meliniomyces variabilis</name>
    <dbReference type="NCBI Taxonomy" id="1149755"/>
    <lineage>
        <taxon>Eukaryota</taxon>
        <taxon>Fungi</taxon>
        <taxon>Dikarya</taxon>
        <taxon>Ascomycota</taxon>
        <taxon>Pezizomycotina</taxon>
        <taxon>Leotiomycetes</taxon>
        <taxon>Helotiales</taxon>
        <taxon>Hyaloscyphaceae</taxon>
        <taxon>Hyaloscypha</taxon>
        <taxon>Hyaloscypha variabilis</taxon>
    </lineage>
</organism>
<evidence type="ECO:0000313" key="3">
    <source>
        <dbReference type="Proteomes" id="UP000235786"/>
    </source>
</evidence>
<dbReference type="PANTHER" id="PTHR24148:SF73">
    <property type="entry name" value="HET DOMAIN PROTEIN (AFU_ORTHOLOGUE AFUA_8G01020)"/>
    <property type="match status" value="1"/>
</dbReference>
<feature type="non-terminal residue" evidence="2">
    <location>
        <position position="192"/>
    </location>
</feature>